<dbReference type="SUPFAM" id="SSF81901">
    <property type="entry name" value="HCP-like"/>
    <property type="match status" value="3"/>
</dbReference>
<feature type="chain" id="PRO_5040122695" description="HCP-like protein" evidence="4">
    <location>
        <begin position="32"/>
        <end position="942"/>
    </location>
</feature>
<keyword evidence="3" id="KW-0812">Transmembrane</keyword>
<evidence type="ECO:0000313" key="5">
    <source>
        <dbReference type="EMBL" id="GJE91390.1"/>
    </source>
</evidence>
<comment type="similarity">
    <text evidence="1">Belongs to the sel-1 family.</text>
</comment>
<feature type="transmembrane region" description="Helical" evidence="3">
    <location>
        <begin position="875"/>
        <end position="894"/>
    </location>
</feature>
<evidence type="ECO:0000256" key="1">
    <source>
        <dbReference type="ARBA" id="ARBA00038101"/>
    </source>
</evidence>
<dbReference type="Gene3D" id="1.25.40.10">
    <property type="entry name" value="Tetratricopeptide repeat domain"/>
    <property type="match status" value="3"/>
</dbReference>
<reference evidence="5 6" key="1">
    <citation type="submission" date="2021-08" db="EMBL/GenBank/DDBJ databases">
        <title>Draft Genome Sequence of Phanerochaete sordida strain YK-624.</title>
        <authorList>
            <person name="Mori T."/>
            <person name="Dohra H."/>
            <person name="Suzuki T."/>
            <person name="Kawagishi H."/>
            <person name="Hirai H."/>
        </authorList>
    </citation>
    <scope>NUCLEOTIDE SEQUENCE [LARGE SCALE GENOMIC DNA]</scope>
    <source>
        <strain evidence="5 6">YK-624</strain>
    </source>
</reference>
<keyword evidence="6" id="KW-1185">Reference proteome</keyword>
<feature type="region of interest" description="Disordered" evidence="2">
    <location>
        <begin position="790"/>
        <end position="864"/>
    </location>
</feature>
<name>A0A9P3LDL7_9APHY</name>
<evidence type="ECO:0000313" key="6">
    <source>
        <dbReference type="Proteomes" id="UP000703269"/>
    </source>
</evidence>
<dbReference type="AlphaFoldDB" id="A0A9P3LDL7"/>
<dbReference type="PROSITE" id="PS51257">
    <property type="entry name" value="PROKAR_LIPOPROTEIN"/>
    <property type="match status" value="1"/>
</dbReference>
<sequence length="942" mass="104319">MKPSKRKSRARKATYIAFGLVVLAAASCARAETIPNDARPDQVMDPATEAARAYKQAMSTLAHMNAHPYAYREDASPTSYGAQGYPTSFWSALLPNIQGQGPIASAMRIALKLRHQTWIPSFVTSFLGKELGGGRRKEEELQSKAVKVLDLLQHAAELGHTDALYALSQLYLFPPNNFFPAEPALAYETLQSHASTTGNASSQALLGFFHATGYHDVVSIDQAKAQVYLTFSGHGGNKGAQMAMGYRYWSGIGVAEDCMTALGWYEQAAEQAMAKFLTGPPGGRTLPLAPPRLSDLEGGVYGPGASVASTGLNAARPVIKTANARAAGETWDDLLEYYSFNADRGEVDFAYRLGKIFYQGSIYGSLGGIGSGGDGASRVARDFHTARHYFLRIARQVWPRDPANPRKPEPTSKEDKVPSAGYAALAAGYLGRMFLRGEGVKQDPVLAKMWFERGAEYGEKESFNGLGIIWRDGLVDGKKDMKKALTYFQAAASHELAEAQVQLGKYHYGRGDLKLATAFFEAAIRQGSPFEAYYYLADIQARIARNPGTPAEIAGSSCAIAVSFNKLVAERGVWGDNLLRDAEVAWNSDTRRGKELAMLKWWIAAERGLEVAQNNLAYVLDQDKSILRFTRFAPYSPSNDTARLALTQWTRSAAQRNIDALVKVGDYYYHGLGVADEPASIRYEKAAGYYQSAADTQMSALAMWNLGWMYENGVGVPQDFHLAKRHYDSALDTNSEAYVPVMMSLVQLHAKSLWYALLGGPDHLNLWNYDLEEEQAAQAQAAYREIDEGHGTEAEDNYHAEEEDGPWYPGRAKEEFDRRRRGQDRGEVGEDDDPVLWARNRRREETEREGDLGPEDYFEGSMRGGYRGEEDVDQFVETMVLVLLCVTVSVLLYVRGRWVERLRREEQQRQQEAVQGNGAARPPPPGGLYPAPREPPREPWPQ</sequence>
<protein>
    <recommendedName>
        <fullName evidence="7">HCP-like protein</fullName>
    </recommendedName>
</protein>
<dbReference type="PANTHER" id="PTHR11102">
    <property type="entry name" value="SEL-1-LIKE PROTEIN"/>
    <property type="match status" value="1"/>
</dbReference>
<feature type="signal peptide" evidence="4">
    <location>
        <begin position="1"/>
        <end position="31"/>
    </location>
</feature>
<gene>
    <name evidence="5" type="ORF">PsYK624_075400</name>
</gene>
<evidence type="ECO:0000256" key="4">
    <source>
        <dbReference type="SAM" id="SignalP"/>
    </source>
</evidence>
<dbReference type="SMART" id="SM00671">
    <property type="entry name" value="SEL1"/>
    <property type="match status" value="7"/>
</dbReference>
<keyword evidence="3" id="KW-0472">Membrane</keyword>
<accession>A0A9P3LDL7</accession>
<feature type="compositionally biased region" description="Basic and acidic residues" evidence="2">
    <location>
        <begin position="790"/>
        <end position="800"/>
    </location>
</feature>
<evidence type="ECO:0000256" key="2">
    <source>
        <dbReference type="SAM" id="MobiDB-lite"/>
    </source>
</evidence>
<evidence type="ECO:0000256" key="3">
    <source>
        <dbReference type="SAM" id="Phobius"/>
    </source>
</evidence>
<dbReference type="Proteomes" id="UP000703269">
    <property type="component" value="Unassembled WGS sequence"/>
</dbReference>
<dbReference type="InterPro" id="IPR006597">
    <property type="entry name" value="Sel1-like"/>
</dbReference>
<keyword evidence="4" id="KW-0732">Signal</keyword>
<keyword evidence="3" id="KW-1133">Transmembrane helix</keyword>
<dbReference type="Pfam" id="PF08238">
    <property type="entry name" value="Sel1"/>
    <property type="match status" value="8"/>
</dbReference>
<dbReference type="EMBL" id="BPQB01000021">
    <property type="protein sequence ID" value="GJE91390.1"/>
    <property type="molecule type" value="Genomic_DNA"/>
</dbReference>
<dbReference type="PANTHER" id="PTHR11102:SF147">
    <property type="entry name" value="SEL1L ADAPTOR SUBUNIT OF ERAD E3 UBIQUITIN LIGASE"/>
    <property type="match status" value="1"/>
</dbReference>
<feature type="region of interest" description="Disordered" evidence="2">
    <location>
        <begin position="907"/>
        <end position="942"/>
    </location>
</feature>
<dbReference type="GO" id="GO:0036503">
    <property type="term" value="P:ERAD pathway"/>
    <property type="evidence" value="ECO:0007669"/>
    <property type="project" value="TreeGrafter"/>
</dbReference>
<dbReference type="InterPro" id="IPR050767">
    <property type="entry name" value="Sel1_AlgK"/>
</dbReference>
<dbReference type="GO" id="GO:0005789">
    <property type="term" value="C:endoplasmic reticulum membrane"/>
    <property type="evidence" value="ECO:0007669"/>
    <property type="project" value="TreeGrafter"/>
</dbReference>
<comment type="caution">
    <text evidence="5">The sequence shown here is derived from an EMBL/GenBank/DDBJ whole genome shotgun (WGS) entry which is preliminary data.</text>
</comment>
<proteinExistence type="inferred from homology"/>
<feature type="compositionally biased region" description="Basic and acidic residues" evidence="2">
    <location>
        <begin position="811"/>
        <end position="828"/>
    </location>
</feature>
<organism evidence="5 6">
    <name type="scientific">Phanerochaete sordida</name>
    <dbReference type="NCBI Taxonomy" id="48140"/>
    <lineage>
        <taxon>Eukaryota</taxon>
        <taxon>Fungi</taxon>
        <taxon>Dikarya</taxon>
        <taxon>Basidiomycota</taxon>
        <taxon>Agaricomycotina</taxon>
        <taxon>Agaricomycetes</taxon>
        <taxon>Polyporales</taxon>
        <taxon>Phanerochaetaceae</taxon>
        <taxon>Phanerochaete</taxon>
    </lineage>
</organism>
<feature type="compositionally biased region" description="Basic and acidic residues" evidence="2">
    <location>
        <begin position="842"/>
        <end position="851"/>
    </location>
</feature>
<dbReference type="InterPro" id="IPR011990">
    <property type="entry name" value="TPR-like_helical_dom_sf"/>
</dbReference>
<evidence type="ECO:0008006" key="7">
    <source>
        <dbReference type="Google" id="ProtNLM"/>
    </source>
</evidence>
<dbReference type="OrthoDB" id="27934at2759"/>